<dbReference type="InterPro" id="IPR010987">
    <property type="entry name" value="Glutathione-S-Trfase_C-like"/>
</dbReference>
<dbReference type="Proteomes" id="UP000006286">
    <property type="component" value="Chromosome"/>
</dbReference>
<reference evidence="3 4" key="1">
    <citation type="journal article" date="2012" name="J. Bacteriol.">
        <title>Complete genome sequence of Alcanivorax dieselolei type strain B5.</title>
        <authorList>
            <person name="Lai Q."/>
            <person name="Li W."/>
            <person name="Shao Z."/>
        </authorList>
    </citation>
    <scope>NUCLEOTIDE SEQUENCE [LARGE SCALE GENOMIC DNA]</scope>
    <source>
        <strain evidence="4">DSM 16502 / CGMCC 1.3690 / B-5</strain>
    </source>
</reference>
<dbReference type="Pfam" id="PF13417">
    <property type="entry name" value="GST_N_3"/>
    <property type="match status" value="1"/>
</dbReference>
<dbReference type="InterPro" id="IPR004045">
    <property type="entry name" value="Glutathione_S-Trfase_N"/>
</dbReference>
<keyword evidence="4" id="KW-1185">Reference proteome</keyword>
<dbReference type="SUPFAM" id="SSF47616">
    <property type="entry name" value="GST C-terminal domain-like"/>
    <property type="match status" value="1"/>
</dbReference>
<evidence type="ECO:0000259" key="1">
    <source>
        <dbReference type="PROSITE" id="PS50404"/>
    </source>
</evidence>
<organism evidence="3 4">
    <name type="scientific">Alcanivorax dieselolei (strain DSM 16502 / CGMCC 1.3690 / MCCC 1A00001 / B-5)</name>
    <name type="common">Alloalcanivorax dieselolei</name>
    <dbReference type="NCBI Taxonomy" id="930169"/>
    <lineage>
        <taxon>Bacteria</taxon>
        <taxon>Pseudomonadati</taxon>
        <taxon>Pseudomonadota</taxon>
        <taxon>Gammaproteobacteria</taxon>
        <taxon>Oceanospirillales</taxon>
        <taxon>Alcanivoracaceae</taxon>
        <taxon>Alloalcanivorax</taxon>
    </lineage>
</organism>
<dbReference type="SUPFAM" id="SSF52833">
    <property type="entry name" value="Thioredoxin-like"/>
    <property type="match status" value="1"/>
</dbReference>
<feature type="domain" description="GST C-terminal" evidence="2">
    <location>
        <begin position="87"/>
        <end position="210"/>
    </location>
</feature>
<dbReference type="Pfam" id="PF13410">
    <property type="entry name" value="GST_C_2"/>
    <property type="match status" value="1"/>
</dbReference>
<feature type="domain" description="GST N-terminal" evidence="1">
    <location>
        <begin position="1"/>
        <end position="81"/>
    </location>
</feature>
<dbReference type="EMBL" id="CP003466">
    <property type="protein sequence ID" value="AFT69104.1"/>
    <property type="molecule type" value="Genomic_DNA"/>
</dbReference>
<evidence type="ECO:0000259" key="2">
    <source>
        <dbReference type="PROSITE" id="PS50405"/>
    </source>
</evidence>
<dbReference type="OrthoDB" id="9782992at2"/>
<dbReference type="eggNOG" id="COG0625">
    <property type="taxonomic scope" value="Bacteria"/>
</dbReference>
<dbReference type="PANTHER" id="PTHR44051:SF9">
    <property type="entry name" value="GLUTATHIONE S-TRANSFERASE 1"/>
    <property type="match status" value="1"/>
</dbReference>
<keyword evidence="3" id="KW-0808">Transferase</keyword>
<protein>
    <submittedName>
        <fullName evidence="3">Glutathione S-transferase domain protein</fullName>
    </submittedName>
</protein>
<evidence type="ECO:0000313" key="3">
    <source>
        <dbReference type="EMBL" id="AFT69104.1"/>
    </source>
</evidence>
<dbReference type="InterPro" id="IPR036282">
    <property type="entry name" value="Glutathione-S-Trfase_C_sf"/>
</dbReference>
<dbReference type="Gene3D" id="1.20.1050.10">
    <property type="match status" value="1"/>
</dbReference>
<dbReference type="InterPro" id="IPR036249">
    <property type="entry name" value="Thioredoxin-like_sf"/>
</dbReference>
<proteinExistence type="predicted"/>
<dbReference type="PANTHER" id="PTHR44051">
    <property type="entry name" value="GLUTATHIONE S-TRANSFERASE-RELATED"/>
    <property type="match status" value="1"/>
</dbReference>
<evidence type="ECO:0000313" key="4">
    <source>
        <dbReference type="Proteomes" id="UP000006286"/>
    </source>
</evidence>
<dbReference type="PATRIC" id="fig|930169.3.peg.805"/>
<dbReference type="RefSeq" id="WP_014993185.1">
    <property type="nucleotide sequence ID" value="NC_018691.1"/>
</dbReference>
<dbReference type="SFLD" id="SFLDG00358">
    <property type="entry name" value="Main_(cytGST)"/>
    <property type="match status" value="1"/>
</dbReference>
<accession>K0C6I4</accession>
<dbReference type="STRING" id="930169.B5T_00820"/>
<sequence length="219" mass="24931">MPLTLYAHPFSSYCQKALIAFYENDIPFELRMLSPEHEANQAAFAELWPIKRFPLLVEGDRPVPEATVIIEYLQVYYPGPVSLIPASPDVALEVRFLDRFFDNYVSAPQMRIVFDALRVPGDRDPHGVTLARQQLDIAYQWLEDNLGDGPWAMGDAFTLADCAAAPSLFYADWTHPMDGRFPRVAAYRQRLLARPAFTRAVEEARPYRPLFPLGAPDRD</sequence>
<dbReference type="KEGG" id="adi:B5T_00820"/>
<dbReference type="CDD" id="cd00299">
    <property type="entry name" value="GST_C_family"/>
    <property type="match status" value="1"/>
</dbReference>
<name>K0C6I4_ALCDB</name>
<dbReference type="InterPro" id="IPR040079">
    <property type="entry name" value="Glutathione_S-Trfase"/>
</dbReference>
<dbReference type="SFLD" id="SFLDS00019">
    <property type="entry name" value="Glutathione_Transferase_(cytos"/>
    <property type="match status" value="1"/>
</dbReference>
<dbReference type="PROSITE" id="PS50405">
    <property type="entry name" value="GST_CTER"/>
    <property type="match status" value="1"/>
</dbReference>
<gene>
    <name evidence="3" type="ordered locus">B5T_00820</name>
</gene>
<dbReference type="HOGENOM" id="CLU_011226_5_3_6"/>
<dbReference type="CDD" id="cd00570">
    <property type="entry name" value="GST_N_family"/>
    <property type="match status" value="1"/>
</dbReference>
<dbReference type="PROSITE" id="PS50404">
    <property type="entry name" value="GST_NTER"/>
    <property type="match status" value="1"/>
</dbReference>
<dbReference type="GO" id="GO:0016740">
    <property type="term" value="F:transferase activity"/>
    <property type="evidence" value="ECO:0007669"/>
    <property type="project" value="UniProtKB-KW"/>
</dbReference>
<dbReference type="AlphaFoldDB" id="K0C6I4"/>
<dbReference type="Gene3D" id="3.40.30.10">
    <property type="entry name" value="Glutaredoxin"/>
    <property type="match status" value="1"/>
</dbReference>